<evidence type="ECO:0000313" key="3">
    <source>
        <dbReference type="Proteomes" id="UP001606300"/>
    </source>
</evidence>
<protein>
    <submittedName>
        <fullName evidence="2">Uncharacterized protein</fullName>
    </submittedName>
</protein>
<name>A0ABW7EU43_9BURK</name>
<evidence type="ECO:0000256" key="1">
    <source>
        <dbReference type="SAM" id="MobiDB-lite"/>
    </source>
</evidence>
<comment type="caution">
    <text evidence="2">The sequence shown here is derived from an EMBL/GenBank/DDBJ whole genome shotgun (WGS) entry which is preliminary data.</text>
</comment>
<reference evidence="2 3" key="1">
    <citation type="submission" date="2024-09" db="EMBL/GenBank/DDBJ databases">
        <title>Novel species of the genus Pelomonas and Roseateles isolated from streams.</title>
        <authorList>
            <person name="Lu H."/>
        </authorList>
    </citation>
    <scope>NUCLEOTIDE SEQUENCE [LARGE SCALE GENOMIC DNA]</scope>
    <source>
        <strain evidence="2 3">DC23W</strain>
    </source>
</reference>
<sequence length="310" mass="34144">MDQNEELKNKAEPVNLAEVKALLQYATDQGLDPQGTITRPLMDAVQTYEFGTLPPTTLQSADDEGPERGATREAGRQSRTDIMVRYGQLTELTKPVTGRSVMDTVGPSWKLLWPLYLTCAVILVLVLANESLNLWIGEDPEPEDLAPAVWIVNFHRYVLEVLEPFLWGALGSCVYLLKRLSDFTEARCYDETISSGWATRILLGAILGGVVQVIYDPTTFTAGGLQLKAGALGFLTGVGVKVVYGAIEKTISVLGEKLNLDSVRKVDPGSDAIRIFLTKQLAREEIQNDLMRRDLITGMLTDLKTTGKEK</sequence>
<organism evidence="2 3">
    <name type="scientific">Pelomonas dachongensis</name>
    <dbReference type="NCBI Taxonomy" id="3299029"/>
    <lineage>
        <taxon>Bacteria</taxon>
        <taxon>Pseudomonadati</taxon>
        <taxon>Pseudomonadota</taxon>
        <taxon>Betaproteobacteria</taxon>
        <taxon>Burkholderiales</taxon>
        <taxon>Sphaerotilaceae</taxon>
        <taxon>Roseateles</taxon>
    </lineage>
</organism>
<gene>
    <name evidence="2" type="ORF">ACG02S_24180</name>
</gene>
<evidence type="ECO:0000313" key="2">
    <source>
        <dbReference type="EMBL" id="MFG6416998.1"/>
    </source>
</evidence>
<proteinExistence type="predicted"/>
<dbReference type="RefSeq" id="WP_394473056.1">
    <property type="nucleotide sequence ID" value="NZ_JBIGHY010000014.1"/>
</dbReference>
<dbReference type="Proteomes" id="UP001606300">
    <property type="component" value="Unassembled WGS sequence"/>
</dbReference>
<keyword evidence="3" id="KW-1185">Reference proteome</keyword>
<dbReference type="EMBL" id="JBIGHY010000014">
    <property type="protein sequence ID" value="MFG6416998.1"/>
    <property type="molecule type" value="Genomic_DNA"/>
</dbReference>
<feature type="region of interest" description="Disordered" evidence="1">
    <location>
        <begin position="53"/>
        <end position="76"/>
    </location>
</feature>
<feature type="compositionally biased region" description="Basic and acidic residues" evidence="1">
    <location>
        <begin position="66"/>
        <end position="76"/>
    </location>
</feature>
<accession>A0ABW7EU43</accession>